<accession>A0ABT3IXH9</accession>
<organism evidence="2 3">
    <name type="scientific">Chitinophaga nivalis</name>
    <dbReference type="NCBI Taxonomy" id="2991709"/>
    <lineage>
        <taxon>Bacteria</taxon>
        <taxon>Pseudomonadati</taxon>
        <taxon>Bacteroidota</taxon>
        <taxon>Chitinophagia</taxon>
        <taxon>Chitinophagales</taxon>
        <taxon>Chitinophagaceae</taxon>
        <taxon>Chitinophaga</taxon>
    </lineage>
</organism>
<dbReference type="PANTHER" id="PTHR21180">
    <property type="entry name" value="ENDONUCLEASE/EXONUCLEASE/PHOSPHATASE FAMILY DOMAIN-CONTAINING PROTEIN 1"/>
    <property type="match status" value="1"/>
</dbReference>
<sequence>MWKAFVKAWFRFSRAERTGVFLLIIFILLTSRLPVWLFYWQRVPVTDTSDFKALVQAFEAQYATHPDTSAARVEALFYFDPNTLPVAGWQQLGIRERTAQTIQRYLAKGGRFRQPADLQRIYGIPPDLCARLLPYVRIPAMDKKREPLTEAGFQRNRLPLRDSFFHYSHKKTGQPVDVNTADTLAWQSLPGIGPGFARRIVAFREKLGGFYEVGQVAECYGLPDSTFQKIQPFLRIGNGSLKKIDLNLTDEKSLAAHPYIRYKLARLIVAYRNTHAGFRQVEELRGLPLVDEIIYRKIEHYIVIKL</sequence>
<name>A0ABT3IXH9_9BACT</name>
<gene>
    <name evidence="2" type="ORF">OL497_31385</name>
</gene>
<evidence type="ECO:0000313" key="2">
    <source>
        <dbReference type="EMBL" id="MCW3488439.1"/>
    </source>
</evidence>
<dbReference type="Proteomes" id="UP001207742">
    <property type="component" value="Unassembled WGS sequence"/>
</dbReference>
<reference evidence="2 3" key="1">
    <citation type="submission" date="2022-10" db="EMBL/GenBank/DDBJ databases">
        <title>Chitinophaga nivalis PC15 sp. nov., isolated from Pyeongchang county, South Korea.</title>
        <authorList>
            <person name="Trinh H.N."/>
        </authorList>
    </citation>
    <scope>NUCLEOTIDE SEQUENCE [LARGE SCALE GENOMIC DNA]</scope>
    <source>
        <strain evidence="2 3">PC14</strain>
    </source>
</reference>
<evidence type="ECO:0000256" key="1">
    <source>
        <dbReference type="SAM" id="Phobius"/>
    </source>
</evidence>
<dbReference type="EMBL" id="JAPDNS010000002">
    <property type="protein sequence ID" value="MCW3488439.1"/>
    <property type="molecule type" value="Genomic_DNA"/>
</dbReference>
<dbReference type="SUPFAM" id="SSF47781">
    <property type="entry name" value="RuvA domain 2-like"/>
    <property type="match status" value="3"/>
</dbReference>
<dbReference type="Pfam" id="PF12836">
    <property type="entry name" value="HHH_3"/>
    <property type="match status" value="2"/>
</dbReference>
<dbReference type="PANTHER" id="PTHR21180:SF32">
    <property type="entry name" value="ENDONUCLEASE_EXONUCLEASE_PHOSPHATASE FAMILY DOMAIN-CONTAINING PROTEIN 1"/>
    <property type="match status" value="1"/>
</dbReference>
<evidence type="ECO:0000313" key="3">
    <source>
        <dbReference type="Proteomes" id="UP001207742"/>
    </source>
</evidence>
<proteinExistence type="predicted"/>
<dbReference type="RefSeq" id="WP_264735241.1">
    <property type="nucleotide sequence ID" value="NZ_JAPDNR010000001.1"/>
</dbReference>
<protein>
    <submittedName>
        <fullName evidence="2">Helix-hairpin-helix domain-containing protein</fullName>
    </submittedName>
</protein>
<dbReference type="InterPro" id="IPR051675">
    <property type="entry name" value="Endo/Exo/Phosphatase_dom_1"/>
</dbReference>
<comment type="caution">
    <text evidence="2">The sequence shown here is derived from an EMBL/GenBank/DDBJ whole genome shotgun (WGS) entry which is preliminary data.</text>
</comment>
<dbReference type="Gene3D" id="1.10.150.280">
    <property type="entry name" value="AF1531-like domain"/>
    <property type="match status" value="1"/>
</dbReference>
<keyword evidence="1" id="KW-0472">Membrane</keyword>
<keyword evidence="1" id="KW-1133">Transmembrane helix</keyword>
<feature type="transmembrane region" description="Helical" evidence="1">
    <location>
        <begin position="20"/>
        <end position="40"/>
    </location>
</feature>
<dbReference type="Gene3D" id="1.10.150.320">
    <property type="entry name" value="Photosystem II 12 kDa extrinsic protein"/>
    <property type="match status" value="1"/>
</dbReference>
<keyword evidence="3" id="KW-1185">Reference proteome</keyword>
<keyword evidence="1" id="KW-0812">Transmembrane</keyword>
<dbReference type="InterPro" id="IPR010994">
    <property type="entry name" value="RuvA_2-like"/>
</dbReference>